<dbReference type="Proteomes" id="UP001352263">
    <property type="component" value="Unassembled WGS sequence"/>
</dbReference>
<comment type="caution">
    <text evidence="1">The sequence shown here is derived from an EMBL/GenBank/DDBJ whole genome shotgun (WGS) entry which is preliminary data.</text>
</comment>
<dbReference type="InterPro" id="IPR058240">
    <property type="entry name" value="rSAM_sf"/>
</dbReference>
<evidence type="ECO:0000313" key="2">
    <source>
        <dbReference type="Proteomes" id="UP001352263"/>
    </source>
</evidence>
<organism evidence="1 2">
    <name type="scientific">Noviherbaspirillum album</name>
    <dbReference type="NCBI Taxonomy" id="3080276"/>
    <lineage>
        <taxon>Bacteria</taxon>
        <taxon>Pseudomonadati</taxon>
        <taxon>Pseudomonadota</taxon>
        <taxon>Betaproteobacteria</taxon>
        <taxon>Burkholderiales</taxon>
        <taxon>Oxalobacteraceae</taxon>
        <taxon>Noviherbaspirillum</taxon>
    </lineage>
</organism>
<dbReference type="RefSeq" id="WP_326509896.1">
    <property type="nucleotide sequence ID" value="NZ_JAWIIV010000048.1"/>
</dbReference>
<sequence length="607" mass="68628">MSTNDTNRNISHLGIREGGGRIDRWAEWIADAISLPTLFCSPAELRRALRDAVTKHAHATSVSGCMILLFGSAARLEDARDLDLIVVDPGMPPDEHHYYCRHSTHELQIDLNVVSTEWLSTAWRDVEWGYWLAESFPLLRSDTKCEALWSRSVNLYWSRQGINLRRDYHQECVQRLISVNDAIDRDAYPLLSRLLAHESARALACALIDQYGERIFSHRSLLDEFRNAVQRSGLSPLMQTSYITALAPGGLEDTVKFLSLRRNISRLYRSEQFKKITGYSLSDSLKGRVHSLAMLVNGPTGSWMETQLKLLSADKWLPQPTRLFVTDDLLARIFKLHMENEPRAKVVRHAARIVPTMGNISGARWAQYENGRLKLIVNTGGCKTPSCHFCHLPSYGRSLPRGDFVATVDDALTRYKPDELALYNDGNLLNEREVPDETLLEVCRTISKYGIRRLIVESIPRFVTRRKIEAVVKESKVDELTVAMGFQSAGNFFSIPYFGRPDVDTLFDFAIEEIHAAGATVRLYLLWGFGPVPIETWEERLQTSLDWAIARGVKRISVCQYRPDALGIGDQSNNAHSNRIRELLAQLKDTRSAGIEVVDGGLRSCAN</sequence>
<keyword evidence="2" id="KW-1185">Reference proteome</keyword>
<reference evidence="1 2" key="1">
    <citation type="submission" date="2023-10" db="EMBL/GenBank/DDBJ databases">
        <title>Noviherbaspirillum sp. CPCC 100848 genome assembly.</title>
        <authorList>
            <person name="Li X.Y."/>
            <person name="Fang X.M."/>
        </authorList>
    </citation>
    <scope>NUCLEOTIDE SEQUENCE [LARGE SCALE GENOMIC DNA]</scope>
    <source>
        <strain evidence="1 2">CPCC 100848</strain>
    </source>
</reference>
<dbReference type="SUPFAM" id="SSF102114">
    <property type="entry name" value="Radical SAM enzymes"/>
    <property type="match status" value="1"/>
</dbReference>
<dbReference type="EMBL" id="JAWIIV010000048">
    <property type="protein sequence ID" value="MEC4723276.1"/>
    <property type="molecule type" value="Genomic_DNA"/>
</dbReference>
<evidence type="ECO:0008006" key="3">
    <source>
        <dbReference type="Google" id="ProtNLM"/>
    </source>
</evidence>
<protein>
    <recommendedName>
        <fullName evidence="3">Radical SAM protein</fullName>
    </recommendedName>
</protein>
<evidence type="ECO:0000313" key="1">
    <source>
        <dbReference type="EMBL" id="MEC4723276.1"/>
    </source>
</evidence>
<accession>A0ABU6JII6</accession>
<name>A0ABU6JII6_9BURK</name>
<gene>
    <name evidence="1" type="ORF">RY831_29395</name>
</gene>
<proteinExistence type="predicted"/>